<dbReference type="InterPro" id="IPR036097">
    <property type="entry name" value="HisK_dim/P_sf"/>
</dbReference>
<comment type="catalytic activity">
    <reaction evidence="1">
        <text>ATP + protein L-histidine = ADP + protein N-phospho-L-histidine.</text>
        <dbReference type="EC" id="2.7.13.3"/>
    </reaction>
</comment>
<dbReference type="InterPro" id="IPR005467">
    <property type="entry name" value="His_kinase_dom"/>
</dbReference>
<dbReference type="InterPro" id="IPR036890">
    <property type="entry name" value="HATPase_C_sf"/>
</dbReference>
<dbReference type="CDD" id="cd00082">
    <property type="entry name" value="HisKA"/>
    <property type="match status" value="1"/>
</dbReference>
<evidence type="ECO:0000256" key="6">
    <source>
        <dbReference type="ARBA" id="ARBA00023012"/>
    </source>
</evidence>
<proteinExistence type="predicted"/>
<evidence type="ECO:0000256" key="2">
    <source>
        <dbReference type="ARBA" id="ARBA00012438"/>
    </source>
</evidence>
<keyword evidence="7" id="KW-1133">Transmembrane helix</keyword>
<feature type="domain" description="Histidine kinase" evidence="8">
    <location>
        <begin position="370"/>
        <end position="589"/>
    </location>
</feature>
<organism evidence="9 10">
    <name type="scientific">Porphyromonas miyakawae</name>
    <dbReference type="NCBI Taxonomy" id="3137470"/>
    <lineage>
        <taxon>Bacteria</taxon>
        <taxon>Pseudomonadati</taxon>
        <taxon>Bacteroidota</taxon>
        <taxon>Bacteroidia</taxon>
        <taxon>Bacteroidales</taxon>
        <taxon>Porphyromonadaceae</taxon>
        <taxon>Porphyromonas</taxon>
    </lineage>
</organism>
<dbReference type="Gene3D" id="1.10.287.130">
    <property type="match status" value="1"/>
</dbReference>
<evidence type="ECO:0000256" key="1">
    <source>
        <dbReference type="ARBA" id="ARBA00000085"/>
    </source>
</evidence>
<dbReference type="PRINTS" id="PR00344">
    <property type="entry name" value="BCTRLSENSOR"/>
</dbReference>
<dbReference type="InterPro" id="IPR003661">
    <property type="entry name" value="HisK_dim/P_dom"/>
</dbReference>
<name>A0ABQ0E065_9PORP</name>
<dbReference type="Gene3D" id="3.30.565.10">
    <property type="entry name" value="Histidine kinase-like ATPase, C-terminal domain"/>
    <property type="match status" value="1"/>
</dbReference>
<dbReference type="EC" id="2.7.13.3" evidence="2"/>
<dbReference type="Pfam" id="PF02518">
    <property type="entry name" value="HATPase_c"/>
    <property type="match status" value="1"/>
</dbReference>
<dbReference type="SMART" id="SM00388">
    <property type="entry name" value="HisKA"/>
    <property type="match status" value="1"/>
</dbReference>
<dbReference type="InterPro" id="IPR003594">
    <property type="entry name" value="HATPase_dom"/>
</dbReference>
<evidence type="ECO:0000259" key="8">
    <source>
        <dbReference type="PROSITE" id="PS50109"/>
    </source>
</evidence>
<keyword evidence="3" id="KW-0597">Phosphoprotein</keyword>
<feature type="transmembrane region" description="Helical" evidence="7">
    <location>
        <begin position="175"/>
        <end position="194"/>
    </location>
</feature>
<dbReference type="EMBL" id="BAAFSF010000001">
    <property type="protein sequence ID" value="GAB1251104.1"/>
    <property type="molecule type" value="Genomic_DNA"/>
</dbReference>
<dbReference type="InterPro" id="IPR004358">
    <property type="entry name" value="Sig_transdc_His_kin-like_C"/>
</dbReference>
<dbReference type="SUPFAM" id="SSF55874">
    <property type="entry name" value="ATPase domain of HSP90 chaperone/DNA topoisomerase II/histidine kinase"/>
    <property type="match status" value="1"/>
</dbReference>
<dbReference type="SMART" id="SM00387">
    <property type="entry name" value="HATPase_c"/>
    <property type="match status" value="1"/>
</dbReference>
<reference evidence="9 10" key="1">
    <citation type="journal article" date="2025" name="Int. J. Syst. Evol. Microbiol.">
        <title>Desulfovibrio falkowii sp. nov., Porphyromonas miyakawae sp. nov., Mediterraneibacter flintii sp. nov. and Owariibacterium komagatae gen. nov., sp. nov., isolated from human faeces.</title>
        <authorList>
            <person name="Hamaguchi T."/>
            <person name="Ohara M."/>
            <person name="Hisatomi A."/>
            <person name="Sekiguchi K."/>
            <person name="Takeda J.I."/>
            <person name="Ueyama J."/>
            <person name="Ito M."/>
            <person name="Nishiwaki H."/>
            <person name="Ogi T."/>
            <person name="Hirayama M."/>
            <person name="Ohkuma M."/>
            <person name="Sakamoto M."/>
            <person name="Ohno K."/>
        </authorList>
    </citation>
    <scope>NUCLEOTIDE SEQUENCE [LARGE SCALE GENOMIC DNA]</scope>
    <source>
        <strain evidence="9 10">13CB11C</strain>
    </source>
</reference>
<dbReference type="GO" id="GO:0005524">
    <property type="term" value="F:ATP binding"/>
    <property type="evidence" value="ECO:0007669"/>
    <property type="project" value="UniProtKB-KW"/>
</dbReference>
<dbReference type="PANTHER" id="PTHR45453">
    <property type="entry name" value="PHOSPHATE REGULON SENSOR PROTEIN PHOR"/>
    <property type="match status" value="1"/>
</dbReference>
<gene>
    <name evidence="9" type="ORF">Tsumi_02080</name>
</gene>
<feature type="transmembrane region" description="Helical" evidence="7">
    <location>
        <begin position="6"/>
        <end position="28"/>
    </location>
</feature>
<keyword evidence="6" id="KW-0902">Two-component regulatory system</keyword>
<keyword evidence="9" id="KW-0067">ATP-binding</keyword>
<keyword evidence="9" id="KW-0547">Nucleotide-binding</keyword>
<evidence type="ECO:0000256" key="7">
    <source>
        <dbReference type="SAM" id="Phobius"/>
    </source>
</evidence>
<evidence type="ECO:0000256" key="5">
    <source>
        <dbReference type="ARBA" id="ARBA00022777"/>
    </source>
</evidence>
<keyword evidence="10" id="KW-1185">Reference proteome</keyword>
<keyword evidence="7" id="KW-0472">Membrane</keyword>
<dbReference type="PROSITE" id="PS50109">
    <property type="entry name" value="HIS_KIN"/>
    <property type="match status" value="1"/>
</dbReference>
<dbReference type="Proteomes" id="UP001628220">
    <property type="component" value="Unassembled WGS sequence"/>
</dbReference>
<dbReference type="PANTHER" id="PTHR45453:SF1">
    <property type="entry name" value="PHOSPHATE REGULON SENSOR PROTEIN PHOR"/>
    <property type="match status" value="1"/>
</dbReference>
<accession>A0ABQ0E065</accession>
<evidence type="ECO:0000256" key="3">
    <source>
        <dbReference type="ARBA" id="ARBA00022553"/>
    </source>
</evidence>
<evidence type="ECO:0000313" key="10">
    <source>
        <dbReference type="Proteomes" id="UP001628220"/>
    </source>
</evidence>
<keyword evidence="7" id="KW-0812">Transmembrane</keyword>
<dbReference type="SUPFAM" id="SSF47384">
    <property type="entry name" value="Homodimeric domain of signal transducing histidine kinase"/>
    <property type="match status" value="1"/>
</dbReference>
<keyword evidence="4" id="KW-0808">Transferase</keyword>
<evidence type="ECO:0000313" key="9">
    <source>
        <dbReference type="EMBL" id="GAB1251104.1"/>
    </source>
</evidence>
<dbReference type="InterPro" id="IPR050351">
    <property type="entry name" value="BphY/WalK/GraS-like"/>
</dbReference>
<dbReference type="Pfam" id="PF00512">
    <property type="entry name" value="HisKA"/>
    <property type="match status" value="1"/>
</dbReference>
<protein>
    <recommendedName>
        <fullName evidence="2">histidine kinase</fullName>
        <ecNumber evidence="2">2.7.13.3</ecNumber>
    </recommendedName>
</protein>
<dbReference type="RefSeq" id="WP_411914917.1">
    <property type="nucleotide sequence ID" value="NZ_BAAFSF010000001.1"/>
</dbReference>
<sequence length="611" mass="69608">MLHFNYRTQATLFSAVLFIAFGAAIIIFQHNEEKRFRTEALFGKMEDYTDLINASISSWQEAVHTDSTLLQEKMPPIEHFKSIGRLLPDSLRITVIYNDGKVIFDNEKSQGSMENHFERPEIVQARIKGVGFSSRHSVSIGKELFYFAKAYPDYFVRTALPYEIKYKGIAASSGLFLYFILALSILAFLAVYFFTDRLTKSIRVLQGFVESANEKGSFDYSVQFPDTEIGELGEQIKTTFRKIDQYNKEAKEEREKLLSHFSHSGEGIAFFSEKNEYTYANSHFVQLLNSMLDEPTFIIDERILDTPELTPIKRFISKREGSLLKYKVTKENRHFEVRGQCFPDGSFEIVLTNITQIEQNRCLKYEMTNSIAHELRTPVSCIRGFIETLLSGADLSEEKRTYFLERSYSQLLRLSELISDVSTINKLEDAGELYDKDNVCVSEVVSEVSRDLEDPLKAAQMTLENAIPDDLMVYGNRSLLYTIFRNLVENSIKYAGMGSHIEVRQTLEDTDFHYFLFADNGVGVKDKKNIGKIFDRFYRMSEGRSRSDGGSGLGLSIVKNAVLFHGGEIQAKDRPAGGLEIFFSIAKESHFISVNGKQSTTETLSAEDEAL</sequence>
<keyword evidence="5" id="KW-0418">Kinase</keyword>
<evidence type="ECO:0000256" key="4">
    <source>
        <dbReference type="ARBA" id="ARBA00022679"/>
    </source>
</evidence>
<comment type="caution">
    <text evidence="9">The sequence shown here is derived from an EMBL/GenBank/DDBJ whole genome shotgun (WGS) entry which is preliminary data.</text>
</comment>